<dbReference type="Gene3D" id="1.20.5.100">
    <property type="entry name" value="Cytochrome c1, transmembrane anchor, C-terminal"/>
    <property type="match status" value="1"/>
</dbReference>
<evidence type="ECO:0000256" key="10">
    <source>
        <dbReference type="PIRSR" id="PIRSR500134-3"/>
    </source>
</evidence>
<protein>
    <recommendedName>
        <fullName evidence="3 7">UDP-glucose 6-dehydrogenase</fullName>
        <ecNumber evidence="3 7">1.1.1.22</ecNumber>
    </recommendedName>
</protein>
<keyword evidence="5 7" id="KW-0520">NAD</keyword>
<dbReference type="Proteomes" id="UP000177199">
    <property type="component" value="Unassembled WGS sequence"/>
</dbReference>
<feature type="binding site" evidence="9">
    <location>
        <position position="320"/>
    </location>
    <ligand>
        <name>substrate</name>
    </ligand>
</feature>
<feature type="binding site" evidence="10">
    <location>
        <position position="327"/>
    </location>
    <ligand>
        <name>NAD(+)</name>
        <dbReference type="ChEBI" id="CHEBI:57540"/>
    </ligand>
</feature>
<evidence type="ECO:0000256" key="3">
    <source>
        <dbReference type="ARBA" id="ARBA00012954"/>
    </source>
</evidence>
<dbReference type="AlphaFoldDB" id="A0A1F7HKE9"/>
<dbReference type="InterPro" id="IPR028357">
    <property type="entry name" value="UDPglc_DH_bac"/>
</dbReference>
<dbReference type="PIRSF" id="PIRSF500134">
    <property type="entry name" value="UDPglc_DH_bac"/>
    <property type="match status" value="1"/>
</dbReference>
<dbReference type="EC" id="1.1.1.22" evidence="3 7"/>
<dbReference type="InterPro" id="IPR001732">
    <property type="entry name" value="UDP-Glc/GDP-Man_DH_N"/>
</dbReference>
<dbReference type="Pfam" id="PF03721">
    <property type="entry name" value="UDPG_MGDP_dh_N"/>
    <property type="match status" value="1"/>
</dbReference>
<evidence type="ECO:0000256" key="4">
    <source>
        <dbReference type="ARBA" id="ARBA00023002"/>
    </source>
</evidence>
<feature type="binding site" evidence="10">
    <location>
        <position position="35"/>
    </location>
    <ligand>
        <name>NAD(+)</name>
        <dbReference type="ChEBI" id="CHEBI:57540"/>
    </ligand>
</feature>
<dbReference type="InterPro" id="IPR017476">
    <property type="entry name" value="UDP-Glc/GDP-Man"/>
</dbReference>
<dbReference type="PANTHER" id="PTHR43750">
    <property type="entry name" value="UDP-GLUCOSE 6-DEHYDROGENASE TUAD"/>
    <property type="match status" value="1"/>
</dbReference>
<feature type="binding site" evidence="9">
    <location>
        <begin position="251"/>
        <end position="255"/>
    </location>
    <ligand>
        <name>substrate</name>
    </ligand>
</feature>
<dbReference type="SMART" id="SM00984">
    <property type="entry name" value="UDPG_MGDP_dh_C"/>
    <property type="match status" value="1"/>
</dbReference>
<dbReference type="PANTHER" id="PTHR43750:SF3">
    <property type="entry name" value="UDP-GLUCOSE 6-DEHYDROGENASE TUAD"/>
    <property type="match status" value="1"/>
</dbReference>
<feature type="binding site" evidence="9">
    <location>
        <position position="259"/>
    </location>
    <ligand>
        <name>substrate</name>
    </ligand>
</feature>
<sequence>MTLTFIGHGYVGLVTACVFADFGNEVYVLGHSPEKIDKLKKGNPIIYEPGLEELLKRNLIAGRIKFTLDYKDCISKSDIIFIAVGTPMSSNGEADLTSVFDVTEKISNHLKNGYTVVACKSTVPVGTNNKIRDMINKNITSKKIEFDVASCPEFLREGSAVNDTFNPDRIVIGIDSKRARDLLLELHKPINGKRITTNIASAEITKYASNAMLATKISFANLFSEFSEKTGADVEAIMTAVGLDKRIGRSFLYPGIGFGGSCLPKDVNALVHITEQHGVDSSLFKSINKINIQARERFINKVISNVKLGSRICIWGLSFKPNTDDIREAPSIYIIRELLNKGYKLNVYDPVSLDNVKKVFKDKISYFENQYKALKDCAGLCILTEWNQFKEADFKKVKKYLKNVIIFDGRNIYDPSWMKSLGFKYLSVGRSLL</sequence>
<dbReference type="GO" id="GO:0000271">
    <property type="term" value="P:polysaccharide biosynthetic process"/>
    <property type="evidence" value="ECO:0007669"/>
    <property type="project" value="InterPro"/>
</dbReference>
<dbReference type="GO" id="GO:0003979">
    <property type="term" value="F:UDP-glucose 6-dehydrogenase activity"/>
    <property type="evidence" value="ECO:0007669"/>
    <property type="project" value="UniProtKB-EC"/>
</dbReference>
<dbReference type="Pfam" id="PF03720">
    <property type="entry name" value="UDPG_MGDP_dh_C"/>
    <property type="match status" value="1"/>
</dbReference>
<dbReference type="GO" id="GO:0051287">
    <property type="term" value="F:NAD binding"/>
    <property type="evidence" value="ECO:0007669"/>
    <property type="project" value="InterPro"/>
</dbReference>
<feature type="binding site" evidence="10">
    <location>
        <position position="122"/>
    </location>
    <ligand>
        <name>NAD(+)</name>
        <dbReference type="ChEBI" id="CHEBI:57540"/>
    </ligand>
</feature>
<feature type="binding site" evidence="10">
    <location>
        <position position="157"/>
    </location>
    <ligand>
        <name>NAD(+)</name>
        <dbReference type="ChEBI" id="CHEBI:57540"/>
    </ligand>
</feature>
<name>A0A1F7HKE9_9BACT</name>
<evidence type="ECO:0000256" key="5">
    <source>
        <dbReference type="ARBA" id="ARBA00023027"/>
    </source>
</evidence>
<evidence type="ECO:0000313" key="13">
    <source>
        <dbReference type="Proteomes" id="UP000177199"/>
    </source>
</evidence>
<organism evidence="12 13">
    <name type="scientific">Candidatus Roizmanbacteria bacterium RIFCSPHIGHO2_12_FULL_33_9</name>
    <dbReference type="NCBI Taxonomy" id="1802045"/>
    <lineage>
        <taxon>Bacteria</taxon>
        <taxon>Candidatus Roizmaniibacteriota</taxon>
    </lineage>
</organism>
<dbReference type="InterPro" id="IPR014026">
    <property type="entry name" value="UDP-Glc/GDP-Man_DH_dimer"/>
</dbReference>
<evidence type="ECO:0000259" key="11">
    <source>
        <dbReference type="SMART" id="SM00984"/>
    </source>
</evidence>
<evidence type="ECO:0000256" key="9">
    <source>
        <dbReference type="PIRSR" id="PIRSR500134-2"/>
    </source>
</evidence>
<dbReference type="GO" id="GO:0006065">
    <property type="term" value="P:UDP-glucuronate biosynthetic process"/>
    <property type="evidence" value="ECO:0007669"/>
    <property type="project" value="UniProtKB-UniPathway"/>
</dbReference>
<comment type="similarity">
    <text evidence="2 7">Belongs to the UDP-glucose/GDP-mannose dehydrogenase family.</text>
</comment>
<evidence type="ECO:0000256" key="1">
    <source>
        <dbReference type="ARBA" id="ARBA00004701"/>
    </source>
</evidence>
<dbReference type="SUPFAM" id="SSF51735">
    <property type="entry name" value="NAD(P)-binding Rossmann-fold domains"/>
    <property type="match status" value="1"/>
</dbReference>
<comment type="pathway">
    <text evidence="1">Nucleotide-sugar biosynthesis; UDP-alpha-D-glucuronate biosynthesis; UDP-alpha-D-glucuronate from UDP-alpha-D-glucose: step 1/1.</text>
</comment>
<feature type="binding site" evidence="10">
    <location>
        <position position="265"/>
    </location>
    <ligand>
        <name>NAD(+)</name>
        <dbReference type="ChEBI" id="CHEBI:57540"/>
    </ligand>
</feature>
<proteinExistence type="inferred from homology"/>
<keyword evidence="4 7" id="KW-0560">Oxidoreductase</keyword>
<evidence type="ECO:0000256" key="8">
    <source>
        <dbReference type="PIRSR" id="PIRSR500134-1"/>
    </source>
</evidence>
<reference evidence="12 13" key="1">
    <citation type="journal article" date="2016" name="Nat. Commun.">
        <title>Thousands of microbial genomes shed light on interconnected biogeochemical processes in an aquifer system.</title>
        <authorList>
            <person name="Anantharaman K."/>
            <person name="Brown C.T."/>
            <person name="Hug L.A."/>
            <person name="Sharon I."/>
            <person name="Castelle C.J."/>
            <person name="Probst A.J."/>
            <person name="Thomas B.C."/>
            <person name="Singh A."/>
            <person name="Wilkins M.J."/>
            <person name="Karaoz U."/>
            <person name="Brodie E.L."/>
            <person name="Williams K.H."/>
            <person name="Hubbard S.S."/>
            <person name="Banfield J.F."/>
        </authorList>
    </citation>
    <scope>NUCLEOTIDE SEQUENCE [LARGE SCALE GENOMIC DNA]</scope>
</reference>
<gene>
    <name evidence="12" type="ORF">A3F29_01295</name>
</gene>
<feature type="domain" description="UDP-glucose/GDP-mannose dehydrogenase C-terminal" evidence="11">
    <location>
        <begin position="313"/>
        <end position="415"/>
    </location>
</feature>
<dbReference type="Gene3D" id="3.40.50.720">
    <property type="entry name" value="NAD(P)-binding Rossmann-like Domain"/>
    <property type="match status" value="2"/>
</dbReference>
<dbReference type="Pfam" id="PF00984">
    <property type="entry name" value="UDPG_MGDP_dh"/>
    <property type="match status" value="1"/>
</dbReference>
<dbReference type="UniPathway" id="UPA00038">
    <property type="reaction ID" value="UER00491"/>
</dbReference>
<dbReference type="SUPFAM" id="SSF48179">
    <property type="entry name" value="6-phosphogluconate dehydrogenase C-terminal domain-like"/>
    <property type="match status" value="1"/>
</dbReference>
<dbReference type="InterPro" id="IPR008927">
    <property type="entry name" value="6-PGluconate_DH-like_C_sf"/>
</dbReference>
<dbReference type="SUPFAM" id="SSF52413">
    <property type="entry name" value="UDP-glucose/GDP-mannose dehydrogenase C-terminal domain"/>
    <property type="match status" value="1"/>
</dbReference>
<comment type="caution">
    <text evidence="12">The sequence shown here is derived from an EMBL/GenBank/DDBJ whole genome shotgun (WGS) entry which is preliminary data.</text>
</comment>
<dbReference type="InterPro" id="IPR014027">
    <property type="entry name" value="UDP-Glc/GDP-Man_DH_C"/>
</dbReference>
<dbReference type="PIRSF" id="PIRSF000124">
    <property type="entry name" value="UDPglc_GDPman_dh"/>
    <property type="match status" value="1"/>
</dbReference>
<evidence type="ECO:0000256" key="7">
    <source>
        <dbReference type="PIRNR" id="PIRNR000124"/>
    </source>
</evidence>
<dbReference type="InterPro" id="IPR036291">
    <property type="entry name" value="NAD(P)-bd_dom_sf"/>
</dbReference>
<feature type="active site" description="Nucleophile" evidence="8">
    <location>
        <position position="262"/>
    </location>
</feature>
<feature type="binding site" evidence="9">
    <location>
        <begin position="154"/>
        <end position="157"/>
    </location>
    <ligand>
        <name>substrate</name>
    </ligand>
</feature>
<dbReference type="InterPro" id="IPR036220">
    <property type="entry name" value="UDP-Glc/GDP-Man_DH_C_sf"/>
</dbReference>
<dbReference type="NCBIfam" id="TIGR03026">
    <property type="entry name" value="NDP-sugDHase"/>
    <property type="match status" value="1"/>
</dbReference>
<feature type="binding site" evidence="10">
    <location>
        <position position="86"/>
    </location>
    <ligand>
        <name>NAD(+)</name>
        <dbReference type="ChEBI" id="CHEBI:57540"/>
    </ligand>
</feature>
<evidence type="ECO:0000256" key="6">
    <source>
        <dbReference type="ARBA" id="ARBA00047473"/>
    </source>
</evidence>
<evidence type="ECO:0000313" key="12">
    <source>
        <dbReference type="EMBL" id="OGK31573.1"/>
    </source>
</evidence>
<accession>A0A1F7HKE9</accession>
<feature type="binding site" evidence="9">
    <location>
        <position position="206"/>
    </location>
    <ligand>
        <name>substrate</name>
    </ligand>
</feature>
<comment type="catalytic activity">
    <reaction evidence="6 7">
        <text>UDP-alpha-D-glucose + 2 NAD(+) + H2O = UDP-alpha-D-glucuronate + 2 NADH + 3 H(+)</text>
        <dbReference type="Rhea" id="RHEA:23596"/>
        <dbReference type="ChEBI" id="CHEBI:15377"/>
        <dbReference type="ChEBI" id="CHEBI:15378"/>
        <dbReference type="ChEBI" id="CHEBI:57540"/>
        <dbReference type="ChEBI" id="CHEBI:57945"/>
        <dbReference type="ChEBI" id="CHEBI:58052"/>
        <dbReference type="ChEBI" id="CHEBI:58885"/>
        <dbReference type="EC" id="1.1.1.22"/>
    </reaction>
</comment>
<evidence type="ECO:0000256" key="2">
    <source>
        <dbReference type="ARBA" id="ARBA00006601"/>
    </source>
</evidence>
<dbReference type="EMBL" id="MFZV01000003">
    <property type="protein sequence ID" value="OGK31573.1"/>
    <property type="molecule type" value="Genomic_DNA"/>
</dbReference>